<dbReference type="Pfam" id="PF16242">
    <property type="entry name" value="Pyrid_ox_like"/>
    <property type="match status" value="1"/>
</dbReference>
<dbReference type="PANTHER" id="PTHR34818">
    <property type="entry name" value="PROTEIN BLI-3"/>
    <property type="match status" value="1"/>
</dbReference>
<keyword evidence="3" id="KW-1185">Reference proteome</keyword>
<evidence type="ECO:0000313" key="3">
    <source>
        <dbReference type="Proteomes" id="UP000231553"/>
    </source>
</evidence>
<accession>A0A2M8IYD5</accession>
<dbReference type="EMBL" id="PGTB01000085">
    <property type="protein sequence ID" value="PJE35545.1"/>
    <property type="molecule type" value="Genomic_DNA"/>
</dbReference>
<name>A0A2M8IYD5_9RHOB</name>
<dbReference type="Proteomes" id="UP000231553">
    <property type="component" value="Unassembled WGS sequence"/>
</dbReference>
<dbReference type="AlphaFoldDB" id="A0A2M8IYD5"/>
<sequence length="156" mass="16941">MSHDLKSAFWDRIDKVQAGMLQAGGARPVPMAPYADRDENSIWFITAAGTEIAQAAETGAEASLQIADSSSHLYGSVDGRISMVNDPDKLDELWNVFASAWFKDGRDDSSVRLIQMRPARAEVWATEGAAAFLYDIAKANMSDQMPDGGDHGVVTF</sequence>
<dbReference type="InterPro" id="IPR038725">
    <property type="entry name" value="YdaG_split_barrel_FMN-bd"/>
</dbReference>
<evidence type="ECO:0000313" key="2">
    <source>
        <dbReference type="EMBL" id="PJE35545.1"/>
    </source>
</evidence>
<comment type="caution">
    <text evidence="2">The sequence shown here is derived from an EMBL/GenBank/DDBJ whole genome shotgun (WGS) entry which is preliminary data.</text>
</comment>
<protein>
    <submittedName>
        <fullName evidence="2">General stress protein</fullName>
    </submittedName>
</protein>
<evidence type="ECO:0000259" key="1">
    <source>
        <dbReference type="Pfam" id="PF16242"/>
    </source>
</evidence>
<dbReference type="OrthoDB" id="1432662at2"/>
<reference evidence="2 3" key="1">
    <citation type="journal article" date="2018" name="Int. J. Syst. Evol. Microbiol.">
        <title>Pseudooceanicola lipolyticus sp. nov., a marine alphaproteobacterium, reclassification of Oceanicola flagellatus as Pseudooceanicola flagellatus comb. nov. and emended description of the genus Pseudooceanicola.</title>
        <authorList>
            <person name="Huang M.-M."/>
            <person name="Guo L.-L."/>
            <person name="Wu Y.-H."/>
            <person name="Lai Q.-L."/>
            <person name="Shao Z.-Z."/>
            <person name="Wang C.-S."/>
            <person name="Wu M."/>
            <person name="Xu X.-W."/>
        </authorList>
    </citation>
    <scope>NUCLEOTIDE SEQUENCE [LARGE SCALE GENOMIC DNA]</scope>
    <source>
        <strain evidence="2 3">157</strain>
    </source>
</reference>
<dbReference type="Gene3D" id="2.30.110.10">
    <property type="entry name" value="Electron Transport, Fmn-binding Protein, Chain A"/>
    <property type="match status" value="1"/>
</dbReference>
<dbReference type="RefSeq" id="WP_100163589.1">
    <property type="nucleotide sequence ID" value="NZ_PGTB01000085.1"/>
</dbReference>
<dbReference type="PANTHER" id="PTHR34818:SF1">
    <property type="entry name" value="PROTEIN BLI-3"/>
    <property type="match status" value="1"/>
</dbReference>
<proteinExistence type="predicted"/>
<dbReference type="InterPro" id="IPR052917">
    <property type="entry name" value="Stress-Dev_Protein"/>
</dbReference>
<dbReference type="InterPro" id="IPR012349">
    <property type="entry name" value="Split_barrel_FMN-bd"/>
</dbReference>
<organism evidence="2 3">
    <name type="scientific">Pseudooceanicola lipolyticus</name>
    <dbReference type="NCBI Taxonomy" id="2029104"/>
    <lineage>
        <taxon>Bacteria</taxon>
        <taxon>Pseudomonadati</taxon>
        <taxon>Pseudomonadota</taxon>
        <taxon>Alphaproteobacteria</taxon>
        <taxon>Rhodobacterales</taxon>
        <taxon>Paracoccaceae</taxon>
        <taxon>Pseudooceanicola</taxon>
    </lineage>
</organism>
<gene>
    <name evidence="2" type="ORF">CVM52_16595</name>
</gene>
<dbReference type="SUPFAM" id="SSF50475">
    <property type="entry name" value="FMN-binding split barrel"/>
    <property type="match status" value="1"/>
</dbReference>
<feature type="domain" description="General stress protein FMN-binding split barrel" evidence="1">
    <location>
        <begin position="7"/>
        <end position="147"/>
    </location>
</feature>